<dbReference type="Proteomes" id="UP000028007">
    <property type="component" value="Unassembled WGS sequence"/>
</dbReference>
<accession>A0A081PF20</accession>
<organism evidence="1 2">
    <name type="scientific">Pedobacter antarcticus 4BY</name>
    <dbReference type="NCBI Taxonomy" id="1358423"/>
    <lineage>
        <taxon>Bacteria</taxon>
        <taxon>Pseudomonadati</taxon>
        <taxon>Bacteroidota</taxon>
        <taxon>Sphingobacteriia</taxon>
        <taxon>Sphingobacteriales</taxon>
        <taxon>Sphingobacteriaceae</taxon>
        <taxon>Pedobacter</taxon>
    </lineage>
</organism>
<proteinExistence type="predicted"/>
<dbReference type="EMBL" id="JNFF01000074">
    <property type="protein sequence ID" value="KEQ29293.1"/>
    <property type="molecule type" value="Genomic_DNA"/>
</dbReference>
<name>A0A081PF20_9SPHI</name>
<reference evidence="1 2" key="1">
    <citation type="journal article" date="1992" name="Int. J. Syst. Bacteriol.">
        <title>Sphingobacterium antarcticus sp. nov. a Psychrotrophic Bacterium from the Soils of Schirmacher Oasis, Antarctica.</title>
        <authorList>
            <person name="Shivaji S."/>
            <person name="Ray M.K."/>
            <person name="Rao N.S."/>
            <person name="Saiserr L."/>
            <person name="Jagannadham M.V."/>
            <person name="Kumar G.S."/>
            <person name="Reddy G."/>
            <person name="Bhargava P.M."/>
        </authorList>
    </citation>
    <scope>NUCLEOTIDE SEQUENCE [LARGE SCALE GENOMIC DNA]</scope>
    <source>
        <strain evidence="1 2">4BY</strain>
    </source>
</reference>
<protein>
    <submittedName>
        <fullName evidence="1">Uncharacterized protein</fullName>
    </submittedName>
</protein>
<sequence length="116" mass="13020">MFSLKAHRQHISQLLAFLLLCVFAIALTPWSSLHHHQEQQESCAKPGDFCQHKVHISKQQHNCLVCSAHFEKDYSKTSQTPAISIGSSYLRYADLIAHAGYTALISQSLRGPPLYS</sequence>
<dbReference type="eggNOG" id="ENOG503358H">
    <property type="taxonomic scope" value="Bacteria"/>
</dbReference>
<comment type="caution">
    <text evidence="1">The sequence shown here is derived from an EMBL/GenBank/DDBJ whole genome shotgun (WGS) entry which is preliminary data.</text>
</comment>
<evidence type="ECO:0000313" key="2">
    <source>
        <dbReference type="Proteomes" id="UP000028007"/>
    </source>
</evidence>
<keyword evidence="2" id="KW-1185">Reference proteome</keyword>
<gene>
    <name evidence="1" type="ORF">N180_07025</name>
</gene>
<dbReference type="AlphaFoldDB" id="A0A081PF20"/>
<evidence type="ECO:0000313" key="1">
    <source>
        <dbReference type="EMBL" id="KEQ29293.1"/>
    </source>
</evidence>